<dbReference type="AlphaFoldDB" id="A0A1M5BZ00"/>
<organism evidence="3 4">
    <name type="scientific">Lampropedia hyalina DSM 16112</name>
    <dbReference type="NCBI Taxonomy" id="1122156"/>
    <lineage>
        <taxon>Bacteria</taxon>
        <taxon>Pseudomonadati</taxon>
        <taxon>Pseudomonadota</taxon>
        <taxon>Betaproteobacteria</taxon>
        <taxon>Burkholderiales</taxon>
        <taxon>Comamonadaceae</taxon>
        <taxon>Lampropedia</taxon>
    </lineage>
</organism>
<dbReference type="Gene3D" id="2.20.200.10">
    <property type="entry name" value="Outer membrane efflux proteins (OEP)"/>
    <property type="match status" value="1"/>
</dbReference>
<dbReference type="GO" id="GO:0005886">
    <property type="term" value="C:plasma membrane"/>
    <property type="evidence" value="ECO:0007669"/>
    <property type="project" value="UniProtKB-SubCell"/>
</dbReference>
<dbReference type="GO" id="GO:0015562">
    <property type="term" value="F:efflux transmembrane transporter activity"/>
    <property type="evidence" value="ECO:0007669"/>
    <property type="project" value="InterPro"/>
</dbReference>
<evidence type="ECO:0000256" key="2">
    <source>
        <dbReference type="RuleBase" id="RU362097"/>
    </source>
</evidence>
<dbReference type="PANTHER" id="PTHR30203">
    <property type="entry name" value="OUTER MEMBRANE CATION EFFLUX PROTEIN"/>
    <property type="match status" value="1"/>
</dbReference>
<dbReference type="InterPro" id="IPR010131">
    <property type="entry name" value="MdtP/NodT-like"/>
</dbReference>
<dbReference type="NCBIfam" id="TIGR01845">
    <property type="entry name" value="outer_NodT"/>
    <property type="match status" value="1"/>
</dbReference>
<keyword evidence="2" id="KW-0812">Transmembrane</keyword>
<keyword evidence="2" id="KW-0449">Lipoprotein</keyword>
<accession>A0A1M5BZ00</accession>
<evidence type="ECO:0000313" key="4">
    <source>
        <dbReference type="Proteomes" id="UP000184327"/>
    </source>
</evidence>
<sequence>MSRYAQQCIRATTGMGVGSLLVLLAGCASLAPATPDSNAGLPAQYLNQTADDAADAQAVAGLHWQQFFADARLRQLIGVALENNRDLRLAALRVQEAQAAYGIQRSQSLPTLAASAQASRSRTPADLSLTGQAITSSQWQAGLGISSWEIDFWGRVASLNEAALQTFLATDAARQAATLGLIGQVAQAYLGLRELDERLQLAQASEASQRESLRIFTRRFEVGAASRLELTQVQTLLAQAQSLVVQLQQQRAAQLHTLGILLGSVVDVAALPPAPLLADEAWLVPLQAGLPAALLQHRPDIVAAEHRLQAARANIGAARAAFYPSIRLTATGGTASQELEGLFKGAGRAWSFAPSLSLPIFDAGRNRANLNLTQVRQHMAVAEYENAIQNAFRDVSDALAARQWLTQQVAVQQQALTVQRERVRLSRLSYEHGASTFLEVLDAERSLLNVEQQLVQTRRALLASQVSLYTALGGGSQQVAPAPLLNEPALPDTATQAFPLAN</sequence>
<evidence type="ECO:0000256" key="1">
    <source>
        <dbReference type="ARBA" id="ARBA00007613"/>
    </source>
</evidence>
<dbReference type="PANTHER" id="PTHR30203:SF32">
    <property type="entry name" value="CATION EFFLUX SYSTEM PROTEIN CUSC"/>
    <property type="match status" value="1"/>
</dbReference>
<comment type="subcellular location">
    <subcellularLocation>
        <location evidence="2">Cell membrane</location>
        <topology evidence="2">Lipid-anchor</topology>
    </subcellularLocation>
</comment>
<keyword evidence="2" id="KW-0564">Palmitate</keyword>
<keyword evidence="4" id="KW-1185">Reference proteome</keyword>
<dbReference type="SUPFAM" id="SSF56954">
    <property type="entry name" value="Outer membrane efflux proteins (OEP)"/>
    <property type="match status" value="1"/>
</dbReference>
<dbReference type="Gene3D" id="1.20.1600.10">
    <property type="entry name" value="Outer membrane efflux proteins (OEP)"/>
    <property type="match status" value="1"/>
</dbReference>
<dbReference type="Proteomes" id="UP000184327">
    <property type="component" value="Unassembled WGS sequence"/>
</dbReference>
<evidence type="ECO:0000313" key="3">
    <source>
        <dbReference type="EMBL" id="SHF47754.1"/>
    </source>
</evidence>
<dbReference type="PROSITE" id="PS51257">
    <property type="entry name" value="PROKAR_LIPOPROTEIN"/>
    <property type="match status" value="1"/>
</dbReference>
<dbReference type="InterPro" id="IPR003423">
    <property type="entry name" value="OMP_efflux"/>
</dbReference>
<keyword evidence="2" id="KW-1134">Transmembrane beta strand</keyword>
<feature type="chain" id="PRO_5009735401" evidence="2">
    <location>
        <begin position="34"/>
        <end position="502"/>
    </location>
</feature>
<feature type="signal peptide" evidence="2">
    <location>
        <begin position="1"/>
        <end position="33"/>
    </location>
</feature>
<protein>
    <submittedName>
        <fullName evidence="3">Outer membrane protein, multidrug efflux system</fullName>
    </submittedName>
</protein>
<gene>
    <name evidence="3" type="ORF">SAMN02745117_02021</name>
</gene>
<dbReference type="Pfam" id="PF02321">
    <property type="entry name" value="OEP"/>
    <property type="match status" value="2"/>
</dbReference>
<keyword evidence="2" id="KW-0732">Signal</keyword>
<proteinExistence type="inferred from homology"/>
<name>A0A1M5BZ00_9BURK</name>
<keyword evidence="2" id="KW-0472">Membrane</keyword>
<comment type="similarity">
    <text evidence="1 2">Belongs to the outer membrane factor (OMF) (TC 1.B.17) family.</text>
</comment>
<dbReference type="STRING" id="1122156.SAMN02745117_02021"/>
<dbReference type="EMBL" id="FQUZ01000024">
    <property type="protein sequence ID" value="SHF47754.1"/>
    <property type="molecule type" value="Genomic_DNA"/>
</dbReference>
<reference evidence="3 4" key="1">
    <citation type="submission" date="2016-11" db="EMBL/GenBank/DDBJ databases">
        <authorList>
            <person name="Jaros S."/>
            <person name="Januszkiewicz K."/>
            <person name="Wedrychowicz H."/>
        </authorList>
    </citation>
    <scope>NUCLEOTIDE SEQUENCE [LARGE SCALE GENOMIC DNA]</scope>
    <source>
        <strain evidence="3 4">DSM 16112</strain>
    </source>
</reference>